<dbReference type="InterPro" id="IPR012292">
    <property type="entry name" value="Globin/Proto"/>
</dbReference>
<dbReference type="Proteomes" id="UP001054945">
    <property type="component" value="Unassembled WGS sequence"/>
</dbReference>
<dbReference type="GO" id="GO:0019825">
    <property type="term" value="F:oxygen binding"/>
    <property type="evidence" value="ECO:0007669"/>
    <property type="project" value="InterPro"/>
</dbReference>
<evidence type="ECO:0000313" key="1">
    <source>
        <dbReference type="EMBL" id="GIY11578.1"/>
    </source>
</evidence>
<feature type="non-terminal residue" evidence="1">
    <location>
        <position position="55"/>
    </location>
</feature>
<name>A0AAV4QPF3_CAEEX</name>
<dbReference type="EMBL" id="BPLR01006662">
    <property type="protein sequence ID" value="GIY11578.1"/>
    <property type="molecule type" value="Genomic_DNA"/>
</dbReference>
<organism evidence="1 2">
    <name type="scientific">Caerostris extrusa</name>
    <name type="common">Bark spider</name>
    <name type="synonym">Caerostris bankana</name>
    <dbReference type="NCBI Taxonomy" id="172846"/>
    <lineage>
        <taxon>Eukaryota</taxon>
        <taxon>Metazoa</taxon>
        <taxon>Ecdysozoa</taxon>
        <taxon>Arthropoda</taxon>
        <taxon>Chelicerata</taxon>
        <taxon>Arachnida</taxon>
        <taxon>Araneae</taxon>
        <taxon>Araneomorphae</taxon>
        <taxon>Entelegynae</taxon>
        <taxon>Araneoidea</taxon>
        <taxon>Araneidae</taxon>
        <taxon>Caerostris</taxon>
    </lineage>
</organism>
<dbReference type="Gene3D" id="1.10.490.10">
    <property type="entry name" value="Globins"/>
    <property type="match status" value="1"/>
</dbReference>
<comment type="caution">
    <text evidence="1">The sequence shown here is derived from an EMBL/GenBank/DDBJ whole genome shotgun (WGS) entry which is preliminary data.</text>
</comment>
<reference evidence="1 2" key="1">
    <citation type="submission" date="2021-06" db="EMBL/GenBank/DDBJ databases">
        <title>Caerostris extrusa draft genome.</title>
        <authorList>
            <person name="Kono N."/>
            <person name="Arakawa K."/>
        </authorList>
    </citation>
    <scope>NUCLEOTIDE SEQUENCE [LARGE SCALE GENOMIC DNA]</scope>
</reference>
<accession>A0AAV4QPF3</accession>
<dbReference type="InterPro" id="IPR009050">
    <property type="entry name" value="Globin-like_sf"/>
</dbReference>
<dbReference type="GO" id="GO:0020037">
    <property type="term" value="F:heme binding"/>
    <property type="evidence" value="ECO:0007669"/>
    <property type="project" value="InterPro"/>
</dbReference>
<protein>
    <submittedName>
        <fullName evidence="1">Uncharacterized protein</fullName>
    </submittedName>
</protein>
<dbReference type="AlphaFoldDB" id="A0AAV4QPF3"/>
<proteinExistence type="predicted"/>
<dbReference type="SUPFAM" id="SSF46458">
    <property type="entry name" value="Globin-like"/>
    <property type="match status" value="1"/>
</dbReference>
<sequence length="55" mass="6131">MGFIVSKFILPLWSPAGYDVPDPATGLTPRQKNIVQSTWKIVRADAKKNGILLFM</sequence>
<evidence type="ECO:0000313" key="2">
    <source>
        <dbReference type="Proteomes" id="UP001054945"/>
    </source>
</evidence>
<keyword evidence="2" id="KW-1185">Reference proteome</keyword>
<gene>
    <name evidence="1" type="ORF">CEXT_561311</name>
</gene>